<name>A0A7X8YGH2_9VIBR</name>
<dbReference type="EMBL" id="JABAIK010000005">
    <property type="protein sequence ID" value="NLS12550.1"/>
    <property type="molecule type" value="Genomic_DNA"/>
</dbReference>
<dbReference type="Proteomes" id="UP000535589">
    <property type="component" value="Unassembled WGS sequence"/>
</dbReference>
<gene>
    <name evidence="2" type="ORF">HGP28_06495</name>
</gene>
<sequence length="225" mass="25323">MRWLILFCATISMNVFSAEIDTATKKQDLTTFDTPLLLGDWYLVNPNPDSGEEDFRAIKLTLKSNYEFKIDIQKLDYSVDQWEGMYNANEDTIILGVNTSEPQVYGYQNNQHMLSLNGVTFTKGLSDRLAGAWSSAHLAGEDLAASNISQMDLILQPDFIFMFRVVDTAGVEKIEQGVYYTEGNNLVLLYENGEHDTTYRLESGQLMLGDENSGGMFAVLDRVPQ</sequence>
<evidence type="ECO:0000313" key="3">
    <source>
        <dbReference type="Proteomes" id="UP000535589"/>
    </source>
</evidence>
<keyword evidence="1" id="KW-0732">Signal</keyword>
<reference evidence="2 3" key="1">
    <citation type="submission" date="2020-04" db="EMBL/GenBank/DDBJ databases">
        <title>Vibrio sp. SM6, a novel species isolated from seawater.</title>
        <authorList>
            <person name="Wang X."/>
        </authorList>
    </citation>
    <scope>NUCLEOTIDE SEQUENCE [LARGE SCALE GENOMIC DNA]</scope>
    <source>
        <strain evidence="2 3">SM6</strain>
    </source>
</reference>
<keyword evidence="3" id="KW-1185">Reference proteome</keyword>
<proteinExistence type="predicted"/>
<organism evidence="2 3">
    <name type="scientific">Vibrio agarilyticus</name>
    <dbReference type="NCBI Taxonomy" id="2726741"/>
    <lineage>
        <taxon>Bacteria</taxon>
        <taxon>Pseudomonadati</taxon>
        <taxon>Pseudomonadota</taxon>
        <taxon>Gammaproteobacteria</taxon>
        <taxon>Vibrionales</taxon>
        <taxon>Vibrionaceae</taxon>
        <taxon>Vibrio</taxon>
    </lineage>
</organism>
<comment type="caution">
    <text evidence="2">The sequence shown here is derived from an EMBL/GenBank/DDBJ whole genome shotgun (WGS) entry which is preliminary data.</text>
</comment>
<evidence type="ECO:0000256" key="1">
    <source>
        <dbReference type="SAM" id="SignalP"/>
    </source>
</evidence>
<evidence type="ECO:0000313" key="2">
    <source>
        <dbReference type="EMBL" id="NLS12550.1"/>
    </source>
</evidence>
<feature type="chain" id="PRO_5031079090" description="WD40 repeat protein" evidence="1">
    <location>
        <begin position="18"/>
        <end position="225"/>
    </location>
</feature>
<dbReference type="AlphaFoldDB" id="A0A7X8YGH2"/>
<dbReference type="RefSeq" id="WP_168835646.1">
    <property type="nucleotide sequence ID" value="NZ_JABAIK010000005.1"/>
</dbReference>
<feature type="signal peptide" evidence="1">
    <location>
        <begin position="1"/>
        <end position="17"/>
    </location>
</feature>
<protein>
    <recommendedName>
        <fullName evidence="4">WD40 repeat protein</fullName>
    </recommendedName>
</protein>
<accession>A0A7X8YGH2</accession>
<evidence type="ECO:0008006" key="4">
    <source>
        <dbReference type="Google" id="ProtNLM"/>
    </source>
</evidence>